<evidence type="ECO:0000256" key="2">
    <source>
        <dbReference type="ARBA" id="ARBA00022670"/>
    </source>
</evidence>
<dbReference type="SUPFAM" id="SSF50789">
    <property type="entry name" value="Herpes virus serine proteinase, assemblin"/>
    <property type="match status" value="1"/>
</dbReference>
<evidence type="ECO:0000259" key="5">
    <source>
        <dbReference type="Pfam" id="PF04586"/>
    </source>
</evidence>
<reference evidence="6 7" key="1">
    <citation type="submission" date="2020-04" db="EMBL/GenBank/DDBJ databases">
        <title>Enterovirga sp. isolate from soil.</title>
        <authorList>
            <person name="Chea S."/>
            <person name="Kim D.-U."/>
        </authorList>
    </citation>
    <scope>NUCLEOTIDE SEQUENCE [LARGE SCALE GENOMIC DNA]</scope>
    <source>
        <strain evidence="6 7">DB1703</strain>
    </source>
</reference>
<name>A0A849HYQ0_9HYPH</name>
<evidence type="ECO:0000256" key="1">
    <source>
        <dbReference type="ARBA" id="ARBA00022612"/>
    </source>
</evidence>
<keyword evidence="1" id="KW-1188">Viral release from host cell</keyword>
<comment type="caution">
    <text evidence="6">The sequence shown here is derived from an EMBL/GenBank/DDBJ whole genome shotgun (WGS) entry which is preliminary data.</text>
</comment>
<dbReference type="InterPro" id="IPR006433">
    <property type="entry name" value="Prohead_protease"/>
</dbReference>
<dbReference type="Pfam" id="PF04586">
    <property type="entry name" value="Peptidase_S78"/>
    <property type="match status" value="1"/>
</dbReference>
<evidence type="ECO:0000313" key="7">
    <source>
        <dbReference type="Proteomes" id="UP000564885"/>
    </source>
</evidence>
<protein>
    <submittedName>
        <fullName evidence="6">HK97 family phage prohead protease</fullName>
    </submittedName>
</protein>
<keyword evidence="7" id="KW-1185">Reference proteome</keyword>
<evidence type="ECO:0000256" key="3">
    <source>
        <dbReference type="ARBA" id="ARBA00022801"/>
    </source>
</evidence>
<keyword evidence="3" id="KW-0378">Hydrolase</keyword>
<dbReference type="RefSeq" id="WP_246736168.1">
    <property type="nucleotide sequence ID" value="NZ_JABEPP010000002.1"/>
</dbReference>
<keyword evidence="2 6" id="KW-0645">Protease</keyword>
<evidence type="ECO:0000313" key="6">
    <source>
        <dbReference type="EMBL" id="NNM72656.1"/>
    </source>
</evidence>
<proteinExistence type="predicted"/>
<dbReference type="AlphaFoldDB" id="A0A849HYQ0"/>
<sequence>MRSVGQDGLIEGYASLFGVADLGRDVVERGAFRDSLARRGAAGVRMLWQHDPAEPVGTWLSIREDARGLLVRGRLNLAVRRAREIAALIGEGALDGLSIGFRVIEAAKGAGGIRRLVKLDLWEISIVTFPMLPGARLGAPKGGPPFPLRLAGRGHAPRNGKGTSPGLARAIRRASVRLSRPATP</sequence>
<dbReference type="GO" id="GO:0006508">
    <property type="term" value="P:proteolysis"/>
    <property type="evidence" value="ECO:0007669"/>
    <property type="project" value="UniProtKB-KW"/>
</dbReference>
<dbReference type="GO" id="GO:0008233">
    <property type="term" value="F:peptidase activity"/>
    <property type="evidence" value="ECO:0007669"/>
    <property type="project" value="UniProtKB-KW"/>
</dbReference>
<dbReference type="InterPro" id="IPR054613">
    <property type="entry name" value="Peptidase_S78_dom"/>
</dbReference>
<dbReference type="NCBIfam" id="TIGR01543">
    <property type="entry name" value="proheadase_HK97"/>
    <property type="match status" value="1"/>
</dbReference>
<gene>
    <name evidence="6" type="ORF">HJG44_09695</name>
</gene>
<organism evidence="6 7">
    <name type="scientific">Enterovirga aerilata</name>
    <dbReference type="NCBI Taxonomy" id="2730920"/>
    <lineage>
        <taxon>Bacteria</taxon>
        <taxon>Pseudomonadati</taxon>
        <taxon>Pseudomonadota</taxon>
        <taxon>Alphaproteobacteria</taxon>
        <taxon>Hyphomicrobiales</taxon>
        <taxon>Methylobacteriaceae</taxon>
        <taxon>Enterovirga</taxon>
    </lineage>
</organism>
<feature type="domain" description="Prohead serine protease" evidence="5">
    <location>
        <begin position="6"/>
        <end position="136"/>
    </location>
</feature>
<evidence type="ECO:0000256" key="4">
    <source>
        <dbReference type="SAM" id="MobiDB-lite"/>
    </source>
</evidence>
<dbReference type="Proteomes" id="UP000564885">
    <property type="component" value="Unassembled WGS sequence"/>
</dbReference>
<feature type="region of interest" description="Disordered" evidence="4">
    <location>
        <begin position="143"/>
        <end position="170"/>
    </location>
</feature>
<accession>A0A849HYQ0</accession>
<dbReference type="EMBL" id="JABEPP010000002">
    <property type="protein sequence ID" value="NNM72656.1"/>
    <property type="molecule type" value="Genomic_DNA"/>
</dbReference>